<keyword evidence="1" id="KW-0472">Membrane</keyword>
<dbReference type="Proteomes" id="UP000605518">
    <property type="component" value="Segment"/>
</dbReference>
<accession>A0A7S5QXY1</accession>
<keyword evidence="3" id="KW-1185">Reference proteome</keyword>
<evidence type="ECO:0000313" key="2">
    <source>
        <dbReference type="EMBL" id="QIG68053.1"/>
    </source>
</evidence>
<keyword evidence="1" id="KW-1133">Transmembrane helix</keyword>
<keyword evidence="1" id="KW-0812">Transmembrane</keyword>
<evidence type="ECO:0000256" key="1">
    <source>
        <dbReference type="SAM" id="Phobius"/>
    </source>
</evidence>
<feature type="transmembrane region" description="Helical" evidence="1">
    <location>
        <begin position="34"/>
        <end position="55"/>
    </location>
</feature>
<name>A0A7S5QXY1_9CAUD</name>
<dbReference type="EMBL" id="MN988486">
    <property type="protein sequence ID" value="QIG68053.1"/>
    <property type="molecule type" value="Genomic_DNA"/>
</dbReference>
<proteinExistence type="predicted"/>
<evidence type="ECO:0000313" key="3">
    <source>
        <dbReference type="Proteomes" id="UP000605518"/>
    </source>
</evidence>
<gene>
    <name evidence="2" type="ORF">EVB55_118</name>
</gene>
<reference evidence="2" key="1">
    <citation type="submission" date="2020-01" db="EMBL/GenBank/DDBJ databases">
        <title>Patterns of diversity and host range of bacteriophage communities associated with bean-nodulatin bacteria.</title>
        <authorList>
            <person name="Vann Cauwenberghe J."/>
            <person name="Santamaria R.I."/>
            <person name="Bustos P."/>
            <person name="Juarez S."/>
            <person name="Gonzalez V."/>
        </authorList>
    </citation>
    <scope>NUCLEOTIDE SEQUENCE</scope>
</reference>
<protein>
    <submittedName>
        <fullName evidence="2">Uncharacterized protein</fullName>
    </submittedName>
</protein>
<sequence>MSCTEIIVKQSEIVITSCSEVVEPVIRGGVVGETILYCILAGLGVLIVAWIVAAIRAPKEPDCYWHW</sequence>
<organism evidence="2 3">
    <name type="scientific">Rhizobium phage RHph_Y68</name>
    <dbReference type="NCBI Taxonomy" id="2509787"/>
    <lineage>
        <taxon>Viruses</taxon>
        <taxon>Duplodnaviria</taxon>
        <taxon>Heunggongvirae</taxon>
        <taxon>Uroviricota</taxon>
        <taxon>Caudoviricetes</taxon>
        <taxon>Pootjesviridae</taxon>
        <taxon>Staniewskivirinae</taxon>
        <taxon>Trinifflemingvirus</taxon>
        <taxon>Trinifflemingvirus Y68</taxon>
    </lineage>
</organism>